<accession>A0A381YB32</accession>
<dbReference type="AlphaFoldDB" id="A0A381YB32"/>
<reference evidence="1" key="1">
    <citation type="submission" date="2018-05" db="EMBL/GenBank/DDBJ databases">
        <authorList>
            <person name="Lanie J.A."/>
            <person name="Ng W.-L."/>
            <person name="Kazmierczak K.M."/>
            <person name="Andrzejewski T.M."/>
            <person name="Davidsen T.M."/>
            <person name="Wayne K.J."/>
            <person name="Tettelin H."/>
            <person name="Glass J.I."/>
            <person name="Rusch D."/>
            <person name="Podicherti R."/>
            <person name="Tsui H.-C.T."/>
            <person name="Winkler M.E."/>
        </authorList>
    </citation>
    <scope>NUCLEOTIDE SEQUENCE</scope>
</reference>
<name>A0A381YB32_9ZZZZ</name>
<proteinExistence type="predicted"/>
<feature type="non-terminal residue" evidence="1">
    <location>
        <position position="1"/>
    </location>
</feature>
<sequence>GRSRLRDEVPDANLWARWICEFLQN</sequence>
<protein>
    <submittedName>
        <fullName evidence="1">Uncharacterized protein</fullName>
    </submittedName>
</protein>
<evidence type="ECO:0000313" key="1">
    <source>
        <dbReference type="EMBL" id="SVA73822.1"/>
    </source>
</evidence>
<gene>
    <name evidence="1" type="ORF">METZ01_LOCUS126676</name>
</gene>
<dbReference type="EMBL" id="UINC01017725">
    <property type="protein sequence ID" value="SVA73822.1"/>
    <property type="molecule type" value="Genomic_DNA"/>
</dbReference>
<organism evidence="1">
    <name type="scientific">marine metagenome</name>
    <dbReference type="NCBI Taxonomy" id="408172"/>
    <lineage>
        <taxon>unclassified sequences</taxon>
        <taxon>metagenomes</taxon>
        <taxon>ecological metagenomes</taxon>
    </lineage>
</organism>